<evidence type="ECO:0000259" key="4">
    <source>
        <dbReference type="Pfam" id="PF03364"/>
    </source>
</evidence>
<dbReference type="EMBL" id="ML978069">
    <property type="protein sequence ID" value="KAF2015878.1"/>
    <property type="molecule type" value="Genomic_DNA"/>
</dbReference>
<comment type="function">
    <text evidence="3">Required for the function of coenzyme Q in the respiratory chain. May serve as a chaperone or may be involved in the transport of Q6 from its site of synthesis to the catalytic sites of the respiratory complexes.</text>
</comment>
<dbReference type="InterPro" id="IPR023393">
    <property type="entry name" value="START-like_dom_sf"/>
</dbReference>
<gene>
    <name evidence="5" type="ORF">BU24DRAFT_492069</name>
</gene>
<comment type="similarity">
    <text evidence="1">Belongs to the COQ10 family.</text>
</comment>
<dbReference type="GO" id="GO:0045333">
    <property type="term" value="P:cellular respiration"/>
    <property type="evidence" value="ECO:0007669"/>
    <property type="project" value="InterPro"/>
</dbReference>
<organism evidence="5 6">
    <name type="scientific">Aaosphaeria arxii CBS 175.79</name>
    <dbReference type="NCBI Taxonomy" id="1450172"/>
    <lineage>
        <taxon>Eukaryota</taxon>
        <taxon>Fungi</taxon>
        <taxon>Dikarya</taxon>
        <taxon>Ascomycota</taxon>
        <taxon>Pezizomycotina</taxon>
        <taxon>Dothideomycetes</taxon>
        <taxon>Pleosporomycetidae</taxon>
        <taxon>Pleosporales</taxon>
        <taxon>Pleosporales incertae sedis</taxon>
        <taxon>Aaosphaeria</taxon>
    </lineage>
</organism>
<evidence type="ECO:0000313" key="5">
    <source>
        <dbReference type="EMBL" id="KAF2015878.1"/>
    </source>
</evidence>
<dbReference type="PANTHER" id="PTHR12901:SF10">
    <property type="entry name" value="COENZYME Q-BINDING PROTEIN COQ10, MITOCHONDRIAL"/>
    <property type="match status" value="1"/>
</dbReference>
<dbReference type="InterPro" id="IPR005031">
    <property type="entry name" value="COQ10_START"/>
</dbReference>
<dbReference type="PANTHER" id="PTHR12901">
    <property type="entry name" value="SPERM PROTEIN HOMOLOG"/>
    <property type="match status" value="1"/>
</dbReference>
<dbReference type="SUPFAM" id="SSF55961">
    <property type="entry name" value="Bet v1-like"/>
    <property type="match status" value="1"/>
</dbReference>
<dbReference type="Gene3D" id="3.30.530.20">
    <property type="match status" value="1"/>
</dbReference>
<dbReference type="Proteomes" id="UP000799778">
    <property type="component" value="Unassembled WGS sequence"/>
</dbReference>
<dbReference type="InterPro" id="IPR044996">
    <property type="entry name" value="COQ10-like"/>
</dbReference>
<reference evidence="5" key="1">
    <citation type="journal article" date="2020" name="Stud. Mycol.">
        <title>101 Dothideomycetes genomes: a test case for predicting lifestyles and emergence of pathogens.</title>
        <authorList>
            <person name="Haridas S."/>
            <person name="Albert R."/>
            <person name="Binder M."/>
            <person name="Bloem J."/>
            <person name="Labutti K."/>
            <person name="Salamov A."/>
            <person name="Andreopoulos B."/>
            <person name="Baker S."/>
            <person name="Barry K."/>
            <person name="Bills G."/>
            <person name="Bluhm B."/>
            <person name="Cannon C."/>
            <person name="Castanera R."/>
            <person name="Culley D."/>
            <person name="Daum C."/>
            <person name="Ezra D."/>
            <person name="Gonzalez J."/>
            <person name="Henrissat B."/>
            <person name="Kuo A."/>
            <person name="Liang C."/>
            <person name="Lipzen A."/>
            <person name="Lutzoni F."/>
            <person name="Magnuson J."/>
            <person name="Mondo S."/>
            <person name="Nolan M."/>
            <person name="Ohm R."/>
            <person name="Pangilinan J."/>
            <person name="Park H.-J."/>
            <person name="Ramirez L."/>
            <person name="Alfaro M."/>
            <person name="Sun H."/>
            <person name="Tritt A."/>
            <person name="Yoshinaga Y."/>
            <person name="Zwiers L.-H."/>
            <person name="Turgeon B."/>
            <person name="Goodwin S."/>
            <person name="Spatafora J."/>
            <person name="Crous P."/>
            <person name="Grigoriev I."/>
        </authorList>
    </citation>
    <scope>NUCLEOTIDE SEQUENCE</scope>
    <source>
        <strain evidence="5">CBS 175.79</strain>
    </source>
</reference>
<feature type="domain" description="Coenzyme Q-binding protein COQ10 START" evidence="4">
    <location>
        <begin position="57"/>
        <end position="230"/>
    </location>
</feature>
<dbReference type="AlphaFoldDB" id="A0A6A5XRG3"/>
<dbReference type="RefSeq" id="XP_033384217.1">
    <property type="nucleotide sequence ID" value="XM_033533871.1"/>
</dbReference>
<evidence type="ECO:0000256" key="1">
    <source>
        <dbReference type="ARBA" id="ARBA00006885"/>
    </source>
</evidence>
<sequence>MTTKTTRLRPFLHRLTSTPQPQPHNQTRTFFPNPFAALSSSTTPPTPQILTATRTLPYAPGPIYAIISDVASYSSFLPYCQSSTVTKWSAPDATYNRRWPSEGKLVVGYGNLTESFTSRVYCIPGKIVESVGGGTETSLDERDIGHHLQERVEGGRSDANGLLTHLRSRWSVVGEDAARLSPPPLGGENGNAGRTRVTLELEFAFANPMYAALSGGVASTVAEIMVKAFEGRVEEVMRRDPGLARARLGDIVGEKGGMR</sequence>
<proteinExistence type="inferred from homology"/>
<dbReference type="OrthoDB" id="292693at2759"/>
<dbReference type="GeneID" id="54291268"/>
<dbReference type="GO" id="GO:0005739">
    <property type="term" value="C:mitochondrion"/>
    <property type="evidence" value="ECO:0007669"/>
    <property type="project" value="TreeGrafter"/>
</dbReference>
<comment type="subunit">
    <text evidence="2">Interacts with coenzyme Q.</text>
</comment>
<name>A0A6A5XRG3_9PLEO</name>
<keyword evidence="6" id="KW-1185">Reference proteome</keyword>
<evidence type="ECO:0000256" key="3">
    <source>
        <dbReference type="ARBA" id="ARBA00024947"/>
    </source>
</evidence>
<evidence type="ECO:0000256" key="2">
    <source>
        <dbReference type="ARBA" id="ARBA00011814"/>
    </source>
</evidence>
<accession>A0A6A5XRG3</accession>
<dbReference type="Pfam" id="PF03364">
    <property type="entry name" value="Polyketide_cyc"/>
    <property type="match status" value="1"/>
</dbReference>
<evidence type="ECO:0000313" key="6">
    <source>
        <dbReference type="Proteomes" id="UP000799778"/>
    </source>
</evidence>
<dbReference type="GO" id="GO:0048039">
    <property type="term" value="F:ubiquinone binding"/>
    <property type="evidence" value="ECO:0007669"/>
    <property type="project" value="InterPro"/>
</dbReference>
<protein>
    <recommendedName>
        <fullName evidence="4">Coenzyme Q-binding protein COQ10 START domain-containing protein</fullName>
    </recommendedName>
</protein>
<dbReference type="CDD" id="cd07813">
    <property type="entry name" value="COQ10p_like"/>
    <property type="match status" value="1"/>
</dbReference>